<evidence type="ECO:0000259" key="1">
    <source>
        <dbReference type="PROSITE" id="PS51832"/>
    </source>
</evidence>
<dbReference type="Proteomes" id="UP000659697">
    <property type="component" value="Unassembled WGS sequence"/>
</dbReference>
<protein>
    <recommendedName>
        <fullName evidence="1">HD-GYP domain-containing protein</fullName>
    </recommendedName>
</protein>
<dbReference type="Pfam" id="PF13185">
    <property type="entry name" value="GAF_2"/>
    <property type="match status" value="1"/>
</dbReference>
<evidence type="ECO:0000313" key="2">
    <source>
        <dbReference type="EMBL" id="GHG60283.1"/>
    </source>
</evidence>
<organism evidence="2 3">
    <name type="scientific">Alishewanella longhuensis</name>
    <dbReference type="NCBI Taxonomy" id="1091037"/>
    <lineage>
        <taxon>Bacteria</taxon>
        <taxon>Pseudomonadati</taxon>
        <taxon>Pseudomonadota</taxon>
        <taxon>Gammaproteobacteria</taxon>
        <taxon>Alteromonadales</taxon>
        <taxon>Alteromonadaceae</taxon>
        <taxon>Alishewanella</taxon>
    </lineage>
</organism>
<name>A0ABQ3KW04_9ALTE</name>
<gene>
    <name evidence="2" type="ORF">GCM10010919_03640</name>
</gene>
<keyword evidence="3" id="KW-1185">Reference proteome</keyword>
<comment type="caution">
    <text evidence="2">The sequence shown here is derived from an EMBL/GenBank/DDBJ whole genome shotgun (WGS) entry which is preliminary data.</text>
</comment>
<dbReference type="Gene3D" id="1.10.3210.10">
    <property type="entry name" value="Hypothetical protein af1432"/>
    <property type="match status" value="2"/>
</dbReference>
<dbReference type="SUPFAM" id="SSF109604">
    <property type="entry name" value="HD-domain/PDEase-like"/>
    <property type="match status" value="1"/>
</dbReference>
<dbReference type="InterPro" id="IPR003607">
    <property type="entry name" value="HD/PDEase_dom"/>
</dbReference>
<proteinExistence type="predicted"/>
<dbReference type="SMART" id="SM00471">
    <property type="entry name" value="HDc"/>
    <property type="match status" value="1"/>
</dbReference>
<evidence type="ECO:0000313" key="3">
    <source>
        <dbReference type="Proteomes" id="UP000659697"/>
    </source>
</evidence>
<dbReference type="SMART" id="SM00065">
    <property type="entry name" value="GAF"/>
    <property type="match status" value="1"/>
</dbReference>
<dbReference type="PROSITE" id="PS51832">
    <property type="entry name" value="HD_GYP"/>
    <property type="match status" value="1"/>
</dbReference>
<dbReference type="InterPro" id="IPR029016">
    <property type="entry name" value="GAF-like_dom_sf"/>
</dbReference>
<dbReference type="SUPFAM" id="SSF55781">
    <property type="entry name" value="GAF domain-like"/>
    <property type="match status" value="1"/>
</dbReference>
<feature type="domain" description="HD-GYP" evidence="1">
    <location>
        <begin position="301"/>
        <end position="502"/>
    </location>
</feature>
<dbReference type="Pfam" id="PF13487">
    <property type="entry name" value="HD_5"/>
    <property type="match status" value="1"/>
</dbReference>
<sequence length="517" mass="57440">MENIEQLEHFVKIGLALARQSDTTQLLEQILQSAQKLSAAEGGTIYRCNGQQLEFATLINHRLQLHQGGTSDQSPQQAPIPLFIDGKANEGAVVALAANQRQPIIIDDVYQSALINQQKARQFDQQMGYHTQSMLTVPLLDHQSEVVGVLQLINCLDSNGQPQAFSLTIQRQVIALASLAAMVITNKQLVQELENLFDALSRLLAKAIDEKSPYTGGHCRRVPVLTMLLAEACSQVTTGPLADFTMSAADKHELSVAGWLHDCGKIATPEHIMDKATKLHGLHDNIELVAARFEIAARDIELDSQLDQASKAAQLTQLRDDLAFLRTCNIGGEFMSQDLQQRVHDIAARYQISLGGQLQSVLTAAEVTNMCVARGTLNDEERRIINRHIDITIDMLESLPFPKHLKNVPEYAGGHHEKMDGTGYPRGLKKEQMSVQARIMAIADIFEALTASDRPYKKAKTLSESLRILGFMAKDQHIDADLFRVFLQQKVYLQFAEQFLSPEQIDPVDLTKIPGWQ</sequence>
<dbReference type="RefSeq" id="WP_189429535.1">
    <property type="nucleotide sequence ID" value="NZ_BNAO01000001.1"/>
</dbReference>
<dbReference type="InterPro" id="IPR003018">
    <property type="entry name" value="GAF"/>
</dbReference>
<dbReference type="Gene3D" id="3.30.450.40">
    <property type="match status" value="1"/>
</dbReference>
<dbReference type="EMBL" id="BNAO01000001">
    <property type="protein sequence ID" value="GHG60283.1"/>
    <property type="molecule type" value="Genomic_DNA"/>
</dbReference>
<dbReference type="PANTHER" id="PTHR43155:SF2">
    <property type="entry name" value="CYCLIC DI-GMP PHOSPHODIESTERASE PA4108"/>
    <property type="match status" value="1"/>
</dbReference>
<reference evidence="3" key="1">
    <citation type="journal article" date="2019" name="Int. J. Syst. Evol. Microbiol.">
        <title>The Global Catalogue of Microorganisms (GCM) 10K type strain sequencing project: providing services to taxonomists for standard genome sequencing and annotation.</title>
        <authorList>
            <consortium name="The Broad Institute Genomics Platform"/>
            <consortium name="The Broad Institute Genome Sequencing Center for Infectious Disease"/>
            <person name="Wu L."/>
            <person name="Ma J."/>
        </authorList>
    </citation>
    <scope>NUCLEOTIDE SEQUENCE [LARGE SCALE GENOMIC DNA]</scope>
    <source>
        <strain evidence="3">CGMCC 1.7003</strain>
    </source>
</reference>
<accession>A0ABQ3KW04</accession>
<dbReference type="InterPro" id="IPR037522">
    <property type="entry name" value="HD_GYP_dom"/>
</dbReference>
<dbReference type="PANTHER" id="PTHR43155">
    <property type="entry name" value="CYCLIC DI-GMP PHOSPHODIESTERASE PA4108-RELATED"/>
    <property type="match status" value="1"/>
</dbReference>
<dbReference type="CDD" id="cd00077">
    <property type="entry name" value="HDc"/>
    <property type="match status" value="1"/>
</dbReference>